<proteinExistence type="predicted"/>
<organism evidence="1 2">
    <name type="scientific">Actinomadura rubrobrunea</name>
    <dbReference type="NCBI Taxonomy" id="115335"/>
    <lineage>
        <taxon>Bacteria</taxon>
        <taxon>Bacillati</taxon>
        <taxon>Actinomycetota</taxon>
        <taxon>Actinomycetes</taxon>
        <taxon>Streptosporangiales</taxon>
        <taxon>Thermomonosporaceae</taxon>
        <taxon>Actinomadura</taxon>
    </lineage>
</organism>
<dbReference type="InterPro" id="IPR017850">
    <property type="entry name" value="Alkaline_phosphatase_core_sf"/>
</dbReference>
<dbReference type="Pfam" id="PF01663">
    <property type="entry name" value="Phosphodiest"/>
    <property type="match status" value="1"/>
</dbReference>
<dbReference type="InterPro" id="IPR002591">
    <property type="entry name" value="Phosphodiest/P_Trfase"/>
</dbReference>
<dbReference type="AlphaFoldDB" id="A0A9W6Q199"/>
<dbReference type="RefSeq" id="WP_067907913.1">
    <property type="nucleotide sequence ID" value="NZ_BSRZ01000016.1"/>
</dbReference>
<dbReference type="GO" id="GO:0016787">
    <property type="term" value="F:hydrolase activity"/>
    <property type="evidence" value="ECO:0007669"/>
    <property type="project" value="UniProtKB-ARBA"/>
</dbReference>
<keyword evidence="2" id="KW-1185">Reference proteome</keyword>
<comment type="caution">
    <text evidence="1">The sequence shown here is derived from an EMBL/GenBank/DDBJ whole genome shotgun (WGS) entry which is preliminary data.</text>
</comment>
<name>A0A9W6Q199_9ACTN</name>
<protein>
    <submittedName>
        <fullName evidence="1">Phosphodiesterase</fullName>
    </submittedName>
</protein>
<dbReference type="Gene3D" id="3.40.720.10">
    <property type="entry name" value="Alkaline Phosphatase, subunit A"/>
    <property type="match status" value="1"/>
</dbReference>
<dbReference type="PANTHER" id="PTHR10151:SF120">
    <property type="entry name" value="BIS(5'-ADENOSYL)-TRIPHOSPHATASE"/>
    <property type="match status" value="1"/>
</dbReference>
<gene>
    <name evidence="1" type="ORF">Arub01_49400</name>
</gene>
<sequence length="374" mass="38565">MTAGLPAAPRYGSGALADLPTSALAALGVPGAANVLGLPERPRVCVLLVDGLGWELLREHAQDAPFLGSLIPEGRSLTAGFPATTATSLASLGTGLPPGAHGLVGIAFAVPGVNGLLQCLKWRVEDADPVVVQPRPTAYERAAAAGVSVSYVASGAYRGSGLSLATARGADYLAADTLGQLVAQAENALRADRAYVTVYHPDLDSTGHVFGAGSPHWRHQLRFVDLLAERLAEALPPGASLYVTADHGMINPSERVDVDEMPALRAGVARLGGEARARHVYAEPGAAGDVLAAWRETLGGKAWVLSREEAVDAGWFGPVDPAVLPRVGDVVAVPDGDLAIIASRAEPVPSRLVGMHGSLLPAEQLVPLLAVHRG</sequence>
<dbReference type="EMBL" id="BSRZ01000016">
    <property type="protein sequence ID" value="GLW66696.1"/>
    <property type="molecule type" value="Genomic_DNA"/>
</dbReference>
<dbReference type="PANTHER" id="PTHR10151">
    <property type="entry name" value="ECTONUCLEOTIDE PYROPHOSPHATASE/PHOSPHODIESTERASE"/>
    <property type="match status" value="1"/>
</dbReference>
<evidence type="ECO:0000313" key="2">
    <source>
        <dbReference type="Proteomes" id="UP001165124"/>
    </source>
</evidence>
<dbReference type="SUPFAM" id="SSF53649">
    <property type="entry name" value="Alkaline phosphatase-like"/>
    <property type="match status" value="1"/>
</dbReference>
<dbReference type="Proteomes" id="UP001165124">
    <property type="component" value="Unassembled WGS sequence"/>
</dbReference>
<reference evidence="1" key="1">
    <citation type="submission" date="2023-02" db="EMBL/GenBank/DDBJ databases">
        <title>Actinomadura rubrobrunea NBRC 14622.</title>
        <authorList>
            <person name="Ichikawa N."/>
            <person name="Sato H."/>
            <person name="Tonouchi N."/>
        </authorList>
    </citation>
    <scope>NUCLEOTIDE SEQUENCE</scope>
    <source>
        <strain evidence="1">NBRC 14622</strain>
    </source>
</reference>
<evidence type="ECO:0000313" key="1">
    <source>
        <dbReference type="EMBL" id="GLW66696.1"/>
    </source>
</evidence>
<accession>A0A9W6Q199</accession>